<evidence type="ECO:0000313" key="8">
    <source>
        <dbReference type="Proteomes" id="UP000483820"/>
    </source>
</evidence>
<dbReference type="RefSeq" id="XP_053582200.1">
    <property type="nucleotide sequence ID" value="XM_053733287.1"/>
</dbReference>
<dbReference type="SUPFAM" id="SSF81321">
    <property type="entry name" value="Family A G protein-coupled receptor-like"/>
    <property type="match status" value="1"/>
</dbReference>
<comment type="subcellular location">
    <subcellularLocation>
        <location evidence="1">Membrane</location>
    </subcellularLocation>
</comment>
<name>A0A6A5GFU1_CAERE</name>
<keyword evidence="4 5" id="KW-0472">Membrane</keyword>
<dbReference type="InterPro" id="IPR017452">
    <property type="entry name" value="GPCR_Rhodpsn_7TM"/>
</dbReference>
<dbReference type="PANTHER" id="PTHR22751:SF13">
    <property type="entry name" value="G-PROTEIN COUPLED RECEPTORS FAMILY 1 PROFILE DOMAIN-CONTAINING PROTEIN"/>
    <property type="match status" value="1"/>
</dbReference>
<feature type="transmembrane region" description="Helical" evidence="5">
    <location>
        <begin position="216"/>
        <end position="237"/>
    </location>
</feature>
<dbReference type="PANTHER" id="PTHR22751">
    <property type="entry name" value="G-PROTEIN COUPLED RECEPTOR-RELATED"/>
    <property type="match status" value="1"/>
</dbReference>
<dbReference type="Gene3D" id="1.20.1070.10">
    <property type="entry name" value="Rhodopsin 7-helix transmembrane proteins"/>
    <property type="match status" value="2"/>
</dbReference>
<reference evidence="7 8" key="1">
    <citation type="submission" date="2019-12" db="EMBL/GenBank/DDBJ databases">
        <title>Chromosome-level assembly of the Caenorhabditis remanei genome.</title>
        <authorList>
            <person name="Teterina A.A."/>
            <person name="Willis J.H."/>
            <person name="Phillips P.C."/>
        </authorList>
    </citation>
    <scope>NUCLEOTIDE SEQUENCE [LARGE SCALE GENOMIC DNA]</scope>
    <source>
        <strain evidence="7 8">PX506</strain>
        <tissue evidence="7">Whole organism</tissue>
    </source>
</reference>
<evidence type="ECO:0000259" key="6">
    <source>
        <dbReference type="PROSITE" id="PS50262"/>
    </source>
</evidence>
<dbReference type="EMBL" id="WUAV01000005">
    <property type="protein sequence ID" value="KAF1753352.1"/>
    <property type="molecule type" value="Genomic_DNA"/>
</dbReference>
<protein>
    <recommendedName>
        <fullName evidence="6">G-protein coupled receptors family 1 profile domain-containing protein</fullName>
    </recommendedName>
</protein>
<dbReference type="PROSITE" id="PS50262">
    <property type="entry name" value="G_PROTEIN_RECEP_F1_2"/>
    <property type="match status" value="1"/>
</dbReference>
<feature type="transmembrane region" description="Helical" evidence="5">
    <location>
        <begin position="21"/>
        <end position="49"/>
    </location>
</feature>
<dbReference type="Pfam" id="PF10324">
    <property type="entry name" value="7TM_GPCR_Srw"/>
    <property type="match status" value="1"/>
</dbReference>
<keyword evidence="2 5" id="KW-0812">Transmembrane</keyword>
<dbReference type="GO" id="GO:0016020">
    <property type="term" value="C:membrane"/>
    <property type="evidence" value="ECO:0007669"/>
    <property type="project" value="UniProtKB-SubCell"/>
</dbReference>
<comment type="caution">
    <text evidence="7">The sequence shown here is derived from an EMBL/GenBank/DDBJ whole genome shotgun (WGS) entry which is preliminary data.</text>
</comment>
<accession>A0A6A5GFU1</accession>
<evidence type="ECO:0000256" key="5">
    <source>
        <dbReference type="SAM" id="Phobius"/>
    </source>
</evidence>
<evidence type="ECO:0000256" key="4">
    <source>
        <dbReference type="ARBA" id="ARBA00023136"/>
    </source>
</evidence>
<dbReference type="KEGG" id="crq:GCK72_019908"/>
<dbReference type="GO" id="GO:0008528">
    <property type="term" value="F:G protein-coupled peptide receptor activity"/>
    <property type="evidence" value="ECO:0007669"/>
    <property type="project" value="InterPro"/>
</dbReference>
<keyword evidence="3 5" id="KW-1133">Transmembrane helix</keyword>
<dbReference type="GeneID" id="9820474"/>
<feature type="transmembrane region" description="Helical" evidence="5">
    <location>
        <begin position="61"/>
        <end position="84"/>
    </location>
</feature>
<dbReference type="InterPro" id="IPR019427">
    <property type="entry name" value="7TM_GPCR_serpentine_rcpt_Srw"/>
</dbReference>
<dbReference type="AlphaFoldDB" id="A0A6A5GFU1"/>
<sequence>MSSTIQSTSDPHNFWYIMGDFIGPIVFYIDYINLVSSIIGVAANIFHVIVLTRKSMRALTINVFMCGIAVFDLERMLSIIILFLPKFYKFYQESQMPEYCIPPESYFTMLSNQFFSATFKISQEISVWLGVTMAILRVLVIRFPLNPKPKYVFEPAQVFGSESIDMAIVGFEGIIFKFLPTILLPIVTCLLVYELTHGKQGECPKSKECSKRSTKLVTVVTISFFIATAPLGIMYLMEFHTFHSDGMTWVTSCMM</sequence>
<dbReference type="CTD" id="9820474"/>
<gene>
    <name evidence="7" type="ORF">GCK72_019908</name>
</gene>
<evidence type="ECO:0000256" key="1">
    <source>
        <dbReference type="ARBA" id="ARBA00004370"/>
    </source>
</evidence>
<proteinExistence type="predicted"/>
<evidence type="ECO:0000256" key="3">
    <source>
        <dbReference type="ARBA" id="ARBA00022989"/>
    </source>
</evidence>
<dbReference type="Proteomes" id="UP000483820">
    <property type="component" value="Chromosome V"/>
</dbReference>
<dbReference type="InterPro" id="IPR000276">
    <property type="entry name" value="GPCR_Rhodpsn"/>
</dbReference>
<organism evidence="7 8">
    <name type="scientific">Caenorhabditis remanei</name>
    <name type="common">Caenorhabditis vulgaris</name>
    <dbReference type="NCBI Taxonomy" id="31234"/>
    <lineage>
        <taxon>Eukaryota</taxon>
        <taxon>Metazoa</taxon>
        <taxon>Ecdysozoa</taxon>
        <taxon>Nematoda</taxon>
        <taxon>Chromadorea</taxon>
        <taxon>Rhabditida</taxon>
        <taxon>Rhabditina</taxon>
        <taxon>Rhabditomorpha</taxon>
        <taxon>Rhabditoidea</taxon>
        <taxon>Rhabditidae</taxon>
        <taxon>Peloderinae</taxon>
        <taxon>Caenorhabditis</taxon>
    </lineage>
</organism>
<dbReference type="PRINTS" id="PR00237">
    <property type="entry name" value="GPCRRHODOPSN"/>
</dbReference>
<feature type="transmembrane region" description="Helical" evidence="5">
    <location>
        <begin position="174"/>
        <end position="195"/>
    </location>
</feature>
<evidence type="ECO:0000313" key="7">
    <source>
        <dbReference type="EMBL" id="KAF1753352.1"/>
    </source>
</evidence>
<evidence type="ECO:0000256" key="2">
    <source>
        <dbReference type="ARBA" id="ARBA00022692"/>
    </source>
</evidence>
<feature type="domain" description="G-protein coupled receptors family 1 profile" evidence="6">
    <location>
        <begin position="43"/>
        <end position="145"/>
    </location>
</feature>